<dbReference type="EMBL" id="WIWC01000004">
    <property type="protein sequence ID" value="MQT79303.1"/>
    <property type="molecule type" value="Genomic_DNA"/>
</dbReference>
<keyword evidence="7" id="KW-1185">Reference proteome</keyword>
<evidence type="ECO:0000313" key="7">
    <source>
        <dbReference type="Proteomes" id="UP000713985"/>
    </source>
</evidence>
<dbReference type="Proteomes" id="UP000437970">
    <property type="component" value="Unassembled WGS sequence"/>
</dbReference>
<dbReference type="EMBL" id="WIVW01000003">
    <property type="protein sequence ID" value="MQU25870.1"/>
    <property type="molecule type" value="Genomic_DNA"/>
</dbReference>
<comment type="caution">
    <text evidence="2">The sequence shown here is derived from an EMBL/GenBank/DDBJ whole genome shotgun (WGS) entry which is preliminary data.</text>
</comment>
<evidence type="ECO:0000313" key="4">
    <source>
        <dbReference type="EMBL" id="MQU25870.1"/>
    </source>
</evidence>
<dbReference type="EMBL" id="WIVT01000001">
    <property type="protein sequence ID" value="MQU15082.1"/>
    <property type="molecule type" value="Genomic_DNA"/>
</dbReference>
<proteinExistence type="predicted"/>
<organism evidence="2">
    <name type="scientific">Pseudomonas helleri</name>
    <dbReference type="NCBI Taxonomy" id="1608996"/>
    <lineage>
        <taxon>Bacteria</taxon>
        <taxon>Pseudomonadati</taxon>
        <taxon>Pseudomonadota</taxon>
        <taxon>Gammaproteobacteria</taxon>
        <taxon>Pseudomonadales</taxon>
        <taxon>Pseudomonadaceae</taxon>
        <taxon>Pseudomonas</taxon>
    </lineage>
</organism>
<dbReference type="Proteomes" id="UP000443000">
    <property type="component" value="Unassembled WGS sequence"/>
</dbReference>
<evidence type="ECO:0000313" key="2">
    <source>
        <dbReference type="EMBL" id="MQT79303.1"/>
    </source>
</evidence>
<evidence type="ECO:0000313" key="6">
    <source>
        <dbReference type="Proteomes" id="UP000443000"/>
    </source>
</evidence>
<evidence type="ECO:0000313" key="3">
    <source>
        <dbReference type="EMBL" id="MQU15082.1"/>
    </source>
</evidence>
<protein>
    <submittedName>
        <fullName evidence="2">Uncharacterized protein</fullName>
    </submittedName>
</protein>
<dbReference type="EMBL" id="WIWP01000002">
    <property type="protein sequence ID" value="MQT24636.1"/>
    <property type="molecule type" value="Genomic_DNA"/>
</dbReference>
<evidence type="ECO:0000313" key="1">
    <source>
        <dbReference type="EMBL" id="MQT24636.1"/>
    </source>
</evidence>
<dbReference type="AlphaFoldDB" id="A0A6A7YS95"/>
<accession>A0A6A7YS95</accession>
<evidence type="ECO:0000313" key="5">
    <source>
        <dbReference type="Proteomes" id="UP000437970"/>
    </source>
</evidence>
<dbReference type="OrthoDB" id="7019860at2"/>
<gene>
    <name evidence="3" type="ORF">GHN41_01305</name>
    <name evidence="2" type="ORF">GHN86_04330</name>
    <name evidence="1" type="ORF">GHN94_02160</name>
    <name evidence="4" type="ORF">GHO29_05160</name>
</gene>
<name>A0A6A7YS95_9PSED</name>
<sequence length="529" mass="57746">MSTLMSFMLDTLQPRLNDPENAKLWLPRLLGQMEDDEGIPVLPIESAEQDLGLLQGEHGDFVADTFAKSWSVFNMKPAEPDPQRPHPALKLFDVKVGGLQNMRVQKVSSQVTANGYAVSVELLPNHYPDPSQGLEMPPFSLSGRYLINQSLWADESYIEQIEGEGEFTALFQDCVVNALLTLETTGEAEQRSTVVTLKGLVLSGNAEEMPVLQFDDLTLEGDLELAEALIMYIKMALNGEDGQASMLDTVASLLNHTDNLASISISLSDYLGSGLDHFFGAVPEHGLPDDADNQQGNTPLDVYLFDRLRIAFNQSGSNWYLPQLLTESNDPTIEPYTHDHISIPDQNIQGLNYTEIELTHLTLAGLSNAYVPLSTWVLTSPAMRMDVELGVLPEGHAGVPPAPPVKLNTDISLVQNGWVEPVHIKGHVSAHLMDSHMLLNVLMSGTDSNDLYLTVTALEPLSGAAPVEFSVALVPRNSLLEGLIAGMLKKPEVQAPIMAELAEAIGNQRPELSDNFTLLVRAALNNQLS</sequence>
<dbReference type="Proteomes" id="UP000713985">
    <property type="component" value="Unassembled WGS sequence"/>
</dbReference>
<dbReference type="RefSeq" id="WP_153377787.1">
    <property type="nucleotide sequence ID" value="NZ_JBITTT010000002.1"/>
</dbReference>
<reference evidence="5 6" key="1">
    <citation type="submission" date="2019-10" db="EMBL/GenBank/DDBJ databases">
        <title>Evaluation of single-gene subtyping targets for Pseudomonas.</title>
        <authorList>
            <person name="Reichler S.J."/>
            <person name="Orsi R.H."/>
            <person name="Wiedmann M."/>
            <person name="Martin N.H."/>
            <person name="Murphy S.I."/>
        </authorList>
    </citation>
    <scope>NUCLEOTIDE SEQUENCE</scope>
    <source>
        <strain evidence="1 7">FSL R10-0802</strain>
        <strain evidence="3 6">FSL R10-1594</strain>
        <strain evidence="4 5">FSL R10-1984</strain>
        <strain evidence="2">FSL R10-2339</strain>
    </source>
</reference>